<evidence type="ECO:0000313" key="2">
    <source>
        <dbReference type="Proteomes" id="UP000249782"/>
    </source>
</evidence>
<dbReference type="EMBL" id="QLOE01000001">
    <property type="protein sequence ID" value="RAO79839.1"/>
    <property type="molecule type" value="Genomic_DNA"/>
</dbReference>
<accession>A0A328PBP4</accession>
<name>A0A328PBP4_9EURY</name>
<dbReference type="RefSeq" id="WP_112093149.1">
    <property type="nucleotide sequence ID" value="NZ_QLOE01000001.1"/>
</dbReference>
<dbReference type="Proteomes" id="UP000249782">
    <property type="component" value="Unassembled WGS sequence"/>
</dbReference>
<keyword evidence="2" id="KW-1185">Reference proteome</keyword>
<evidence type="ECO:0000313" key="1">
    <source>
        <dbReference type="EMBL" id="RAO79839.1"/>
    </source>
</evidence>
<proteinExistence type="predicted"/>
<dbReference type="AlphaFoldDB" id="A0A328PBP4"/>
<protein>
    <submittedName>
        <fullName evidence="1">Uncharacterized protein</fullName>
    </submittedName>
</protein>
<reference evidence="1 2" key="1">
    <citation type="submission" date="2018-06" db="EMBL/GenBank/DDBJ databases">
        <title>Draft genome sequence of hyperthermophilic methanogen Methanothermobacter tenebrarum sp. MCM-B 1447.</title>
        <authorList>
            <person name="Pore S.D."/>
            <person name="Dagar S."/>
            <person name="Dhakephalkar P.K."/>
        </authorList>
    </citation>
    <scope>NUCLEOTIDE SEQUENCE [LARGE SCALE GENOMIC DNA]</scope>
    <source>
        <strain evidence="1 2">MCM B 1447</strain>
    </source>
</reference>
<dbReference type="OrthoDB" id="68964at2157"/>
<gene>
    <name evidence="1" type="ORF">DPC56_00740</name>
</gene>
<sequence length="181" mass="21427">MPRKYNIDQIILRLLADHDLSRQDIAEKIRETLNRPVSDKSINEALMKLLEDRRIQVVDYDLSVYNDVKRIQSIKSDGIVFSLVKKDPFEIFMLFKRIDSEDVVGAERAYKKLKALFKAKMVVAGIKDYTLFDRMIHEIFLLDPKNKEKIIRRLSWALSNEKGSLDEFKDLVNYFKVRDHY</sequence>
<organism evidence="1 2">
    <name type="scientific">Methanothermobacter tenebrarum</name>
    <dbReference type="NCBI Taxonomy" id="680118"/>
    <lineage>
        <taxon>Archaea</taxon>
        <taxon>Methanobacteriati</taxon>
        <taxon>Methanobacteriota</taxon>
        <taxon>Methanomada group</taxon>
        <taxon>Methanobacteria</taxon>
        <taxon>Methanobacteriales</taxon>
        <taxon>Methanobacteriaceae</taxon>
        <taxon>Methanothermobacter</taxon>
    </lineage>
</organism>
<comment type="caution">
    <text evidence="1">The sequence shown here is derived from an EMBL/GenBank/DDBJ whole genome shotgun (WGS) entry which is preliminary data.</text>
</comment>